<keyword evidence="4" id="KW-1185">Reference proteome</keyword>
<gene>
    <name evidence="3" type="ORF">FMM06_02215</name>
</gene>
<keyword evidence="1" id="KW-0732">Signal</keyword>
<organism evidence="3 4">
    <name type="scientific">Glacieibacterium frigidum</name>
    <dbReference type="NCBI Taxonomy" id="2593303"/>
    <lineage>
        <taxon>Bacteria</taxon>
        <taxon>Pseudomonadati</taxon>
        <taxon>Pseudomonadota</taxon>
        <taxon>Alphaproteobacteria</taxon>
        <taxon>Sphingomonadales</taxon>
        <taxon>Sphingosinicellaceae</taxon>
        <taxon>Glacieibacterium</taxon>
    </lineage>
</organism>
<reference evidence="3 4" key="1">
    <citation type="submission" date="2019-07" db="EMBL/GenBank/DDBJ databases">
        <title>Novel species isolated from glacier.</title>
        <authorList>
            <person name="Liu Q."/>
            <person name="Xin Y.-H."/>
        </authorList>
    </citation>
    <scope>NUCLEOTIDE SEQUENCE [LARGE SCALE GENOMIC DNA]</scope>
    <source>
        <strain evidence="3 4">LB1R16</strain>
    </source>
</reference>
<dbReference type="InterPro" id="IPR013424">
    <property type="entry name" value="Ice-binding_C"/>
</dbReference>
<dbReference type="NCBIfam" id="NF035944">
    <property type="entry name" value="PEPxxWA-CTERM"/>
    <property type="match status" value="1"/>
</dbReference>
<dbReference type="Pfam" id="PF07589">
    <property type="entry name" value="PEP-CTERM"/>
    <property type="match status" value="1"/>
</dbReference>
<dbReference type="RefSeq" id="WP_143554588.1">
    <property type="nucleotide sequence ID" value="NZ_VJWA01000001.1"/>
</dbReference>
<dbReference type="AlphaFoldDB" id="A0A552UFR7"/>
<proteinExistence type="predicted"/>
<dbReference type="Proteomes" id="UP000317894">
    <property type="component" value="Unassembled WGS sequence"/>
</dbReference>
<sequence length="225" mass="22955">MTKIVGAALAAALLAGSASALTTVTVEAAGVQNTTLATTSGVENFDSLSGYTFPYVSTFGGSPWTGSFNGVLSTGADAYGGAGGTGRYETVQGEQILTLSGPATDYFGLWASALDGGNTVAFYKNGALIDTISLVMVALDDSYDGNPNPPYNGQDIGEKYAFFNFVVAGGYDEVHLIQNLGGGFELDNVTVGTLAAVPEPASWAMMIAGFALVGLGMRRRSVAAA</sequence>
<feature type="signal peptide" evidence="1">
    <location>
        <begin position="1"/>
        <end position="20"/>
    </location>
</feature>
<protein>
    <submittedName>
        <fullName evidence="3">PEP-CTERM sorting domain-containing protein</fullName>
    </submittedName>
</protein>
<dbReference type="EMBL" id="VJWA01000001">
    <property type="protein sequence ID" value="TRW17044.1"/>
    <property type="molecule type" value="Genomic_DNA"/>
</dbReference>
<feature type="chain" id="PRO_5021707369" evidence="1">
    <location>
        <begin position="21"/>
        <end position="225"/>
    </location>
</feature>
<evidence type="ECO:0000256" key="1">
    <source>
        <dbReference type="SAM" id="SignalP"/>
    </source>
</evidence>
<comment type="caution">
    <text evidence="3">The sequence shown here is derived from an EMBL/GenBank/DDBJ whole genome shotgun (WGS) entry which is preliminary data.</text>
</comment>
<evidence type="ECO:0000313" key="4">
    <source>
        <dbReference type="Proteomes" id="UP000317894"/>
    </source>
</evidence>
<feature type="domain" description="Ice-binding protein C-terminal" evidence="2">
    <location>
        <begin position="196"/>
        <end position="220"/>
    </location>
</feature>
<evidence type="ECO:0000259" key="2">
    <source>
        <dbReference type="Pfam" id="PF07589"/>
    </source>
</evidence>
<dbReference type="OrthoDB" id="7578381at2"/>
<accession>A0A552UFR7</accession>
<evidence type="ECO:0000313" key="3">
    <source>
        <dbReference type="EMBL" id="TRW17044.1"/>
    </source>
</evidence>
<dbReference type="NCBIfam" id="TIGR02595">
    <property type="entry name" value="PEP_CTERM"/>
    <property type="match status" value="1"/>
</dbReference>
<name>A0A552UFR7_9SPHN</name>